<protein>
    <recommendedName>
        <fullName evidence="2">PWWP domain-containing protein</fullName>
    </recommendedName>
</protein>
<dbReference type="KEGG" id="cqi:110726847"/>
<feature type="compositionally biased region" description="Low complexity" evidence="1">
    <location>
        <begin position="362"/>
        <end position="379"/>
    </location>
</feature>
<dbReference type="EnsemblPlants" id="AUR62005912-RA">
    <property type="protein sequence ID" value="AUR62005912-RA:cds"/>
    <property type="gene ID" value="AUR62005912"/>
</dbReference>
<dbReference type="GO" id="GO:0005634">
    <property type="term" value="C:nucleus"/>
    <property type="evidence" value="ECO:0007669"/>
    <property type="project" value="EnsemblPlants"/>
</dbReference>
<feature type="compositionally biased region" description="Basic and acidic residues" evidence="1">
    <location>
        <begin position="132"/>
        <end position="146"/>
    </location>
</feature>
<proteinExistence type="predicted"/>
<feature type="region of interest" description="Disordered" evidence="1">
    <location>
        <begin position="648"/>
        <end position="729"/>
    </location>
</feature>
<dbReference type="Gramene" id="AUR62005912-RA">
    <property type="protein sequence ID" value="AUR62005912-RA:cds"/>
    <property type="gene ID" value="AUR62005912"/>
</dbReference>
<keyword evidence="4" id="KW-1185">Reference proteome</keyword>
<dbReference type="GO" id="GO:0097298">
    <property type="term" value="P:regulation of nucleus size"/>
    <property type="evidence" value="ECO:0007669"/>
    <property type="project" value="EnsemblPlants"/>
</dbReference>
<name>A0A803L223_CHEQI</name>
<accession>A0A803L223</accession>
<feature type="domain" description="PWWP" evidence="2">
    <location>
        <begin position="14"/>
        <end position="69"/>
    </location>
</feature>
<evidence type="ECO:0000313" key="3">
    <source>
        <dbReference type="EnsemblPlants" id="AUR62005912-RA:cds"/>
    </source>
</evidence>
<feature type="compositionally biased region" description="Low complexity" evidence="1">
    <location>
        <begin position="253"/>
        <end position="262"/>
    </location>
</feature>
<reference evidence="3" key="1">
    <citation type="journal article" date="2017" name="Nature">
        <title>The genome of Chenopodium quinoa.</title>
        <authorList>
            <person name="Jarvis D.E."/>
            <person name="Ho Y.S."/>
            <person name="Lightfoot D.J."/>
            <person name="Schmoeckel S.M."/>
            <person name="Li B."/>
            <person name="Borm T.J.A."/>
            <person name="Ohyanagi H."/>
            <person name="Mineta K."/>
            <person name="Michell C.T."/>
            <person name="Saber N."/>
            <person name="Kharbatia N.M."/>
            <person name="Rupper R.R."/>
            <person name="Sharp A.R."/>
            <person name="Dally N."/>
            <person name="Boughton B.A."/>
            <person name="Woo Y.H."/>
            <person name="Gao G."/>
            <person name="Schijlen E.G.W.M."/>
            <person name="Guo X."/>
            <person name="Momin A.A."/>
            <person name="Negrao S."/>
            <person name="Al-Babili S."/>
            <person name="Gehring C."/>
            <person name="Roessner U."/>
            <person name="Jung C."/>
            <person name="Murphy K."/>
            <person name="Arold S.T."/>
            <person name="Gojobori T."/>
            <person name="van der Linden C.G."/>
            <person name="van Loo E.N."/>
            <person name="Jellen E.N."/>
            <person name="Maughan P.J."/>
            <person name="Tester M."/>
        </authorList>
    </citation>
    <scope>NUCLEOTIDE SEQUENCE [LARGE SCALE GENOMIC DNA]</scope>
    <source>
        <strain evidence="3">cv. PI 614886</strain>
    </source>
</reference>
<dbReference type="GeneID" id="110726847"/>
<dbReference type="PANTHER" id="PTHR33697:SF2">
    <property type="entry name" value="T17B22.17 PROTEIN"/>
    <property type="match status" value="1"/>
</dbReference>
<reference evidence="3" key="2">
    <citation type="submission" date="2021-03" db="UniProtKB">
        <authorList>
            <consortium name="EnsemblPlants"/>
        </authorList>
    </citation>
    <scope>IDENTIFICATION</scope>
</reference>
<dbReference type="OMA" id="CQVNESE"/>
<dbReference type="Proteomes" id="UP000596660">
    <property type="component" value="Unplaced"/>
</dbReference>
<evidence type="ECO:0000256" key="1">
    <source>
        <dbReference type="SAM" id="MobiDB-lite"/>
    </source>
</evidence>
<dbReference type="CDD" id="cd05162">
    <property type="entry name" value="PWWP"/>
    <property type="match status" value="1"/>
</dbReference>
<dbReference type="RefSeq" id="XP_021762067.1">
    <property type="nucleotide sequence ID" value="XM_021906375.1"/>
</dbReference>
<feature type="compositionally biased region" description="Acidic residues" evidence="1">
    <location>
        <begin position="417"/>
        <end position="426"/>
    </location>
</feature>
<dbReference type="GO" id="GO:0090351">
    <property type="term" value="P:seedling development"/>
    <property type="evidence" value="ECO:0007669"/>
    <property type="project" value="EnsemblPlants"/>
</dbReference>
<dbReference type="InterPro" id="IPR000313">
    <property type="entry name" value="PWWP_dom"/>
</dbReference>
<feature type="region of interest" description="Disordered" evidence="1">
    <location>
        <begin position="357"/>
        <end position="379"/>
    </location>
</feature>
<feature type="compositionally biased region" description="Polar residues" evidence="1">
    <location>
        <begin position="719"/>
        <end position="729"/>
    </location>
</feature>
<dbReference type="OrthoDB" id="1908535at2759"/>
<gene>
    <name evidence="3" type="primary">LOC110726847</name>
</gene>
<dbReference type="GO" id="GO:0042393">
    <property type="term" value="F:histone binding"/>
    <property type="evidence" value="ECO:0007669"/>
    <property type="project" value="EnsemblPlants"/>
</dbReference>
<dbReference type="GO" id="GO:0010228">
    <property type="term" value="P:vegetative to reproductive phase transition of meristem"/>
    <property type="evidence" value="ECO:0007669"/>
    <property type="project" value="EnsemblPlants"/>
</dbReference>
<feature type="region of interest" description="Disordered" evidence="1">
    <location>
        <begin position="130"/>
        <end position="166"/>
    </location>
</feature>
<dbReference type="AlphaFoldDB" id="A0A803L223"/>
<dbReference type="Gene3D" id="2.30.30.140">
    <property type="match status" value="1"/>
</dbReference>
<organism evidence="3 4">
    <name type="scientific">Chenopodium quinoa</name>
    <name type="common">Quinoa</name>
    <dbReference type="NCBI Taxonomy" id="63459"/>
    <lineage>
        <taxon>Eukaryota</taxon>
        <taxon>Viridiplantae</taxon>
        <taxon>Streptophyta</taxon>
        <taxon>Embryophyta</taxon>
        <taxon>Tracheophyta</taxon>
        <taxon>Spermatophyta</taxon>
        <taxon>Magnoliopsida</taxon>
        <taxon>eudicotyledons</taxon>
        <taxon>Gunneridae</taxon>
        <taxon>Pentapetalae</taxon>
        <taxon>Caryophyllales</taxon>
        <taxon>Chenopodiaceae</taxon>
        <taxon>Chenopodioideae</taxon>
        <taxon>Atripliceae</taxon>
        <taxon>Chenopodium</taxon>
    </lineage>
</organism>
<dbReference type="InterPro" id="IPR044679">
    <property type="entry name" value="PWWP2-like"/>
</dbReference>
<dbReference type="Pfam" id="PF00855">
    <property type="entry name" value="PWWP"/>
    <property type="match status" value="1"/>
</dbReference>
<dbReference type="PROSITE" id="PS50812">
    <property type="entry name" value="PWWP"/>
    <property type="match status" value="1"/>
</dbReference>
<sequence>MGSSECGGVRDGGAGSIVWVRRRNGSWWPGKILGPDELSASHLMSPRSGTPVKLLGREDASVDWYNLEKSKRVKAFRCGEFNDCIERAEASVGLPAKKREKYARREDAILHALELEKQFFEKKYGKLGSTHSMREKQSDSERKDLVRSSGVLENGNGKLGNHESSQLGRTVDISKLMERKSVPLYTHKAIDGTHPSLEGGTDLSRQVRELHAFGLKAVANKMLYTSTMSEESNRMAIDGLAYAVPTADHRFENSSSSDSRNSLGKRKRSLDGSVEESLPKMHDRLNSFVKVRHDNAKFHSSSLHPDVQRKGLPIAGSHRSMYFSSEPREIFVTKQGSLIEAPVTQLEVGTCQSQHSAFAEVSTSGSSEETESDSSGTRSLEANVEAGTMLSDAETCIRAQPRILDRLQVQTGHESTTSDDSEDGDERSELYFHDLSRAAAVSKWQLKGKRNVRNINKRPGERFTSGSYLETRGWSMSQRAPNHSLIYSHNNGYTYDTDYMEDDFDCHSQGFSKRGYLPSQAAARRQNFTGQNMSDWEELTWGRPLRGFWEDRSGYFNPMFGGRNGHDLLIDVDLKVQANRQGGEHVPWVSLMSRLNGKAIIGHPIQIETLEDGSTDIIVSACDVYGDVRYDSDRSKVPPIWRTAKRTANFRVPRPRSSSSQMDGNEDSDNQSIHQSVKVRSKKSHASNSVRKDGILMKKNHSSHVTRTPLHGAKKLSRKVNSSSNQKTKTLSSIGFDQKFPTEKKEGDGVIKSVNSGPQTVACIPVKLIFSRLLEAVGRLPSAPDKQGVSSEQQ</sequence>
<dbReference type="SUPFAM" id="SSF63748">
    <property type="entry name" value="Tudor/PWWP/MBT"/>
    <property type="match status" value="1"/>
</dbReference>
<evidence type="ECO:0000259" key="2">
    <source>
        <dbReference type="PROSITE" id="PS50812"/>
    </source>
</evidence>
<evidence type="ECO:0000313" key="4">
    <source>
        <dbReference type="Proteomes" id="UP000596660"/>
    </source>
</evidence>
<feature type="region of interest" description="Disordered" evidence="1">
    <location>
        <begin position="250"/>
        <end position="278"/>
    </location>
</feature>
<feature type="region of interest" description="Disordered" evidence="1">
    <location>
        <begin position="407"/>
        <end position="427"/>
    </location>
</feature>
<dbReference type="PANTHER" id="PTHR33697">
    <property type="entry name" value="T17B22.17 PROTEIN-RELATED"/>
    <property type="match status" value="1"/>
</dbReference>